<feature type="compositionally biased region" description="Low complexity" evidence="1">
    <location>
        <begin position="173"/>
        <end position="182"/>
    </location>
</feature>
<accession>A0A8H5HZH7</accession>
<feature type="region of interest" description="Disordered" evidence="1">
    <location>
        <begin position="435"/>
        <end position="456"/>
    </location>
</feature>
<feature type="compositionally biased region" description="Low complexity" evidence="1">
    <location>
        <begin position="224"/>
        <end position="234"/>
    </location>
</feature>
<feature type="compositionally biased region" description="Polar residues" evidence="1">
    <location>
        <begin position="298"/>
        <end position="315"/>
    </location>
</feature>
<evidence type="ECO:0000256" key="1">
    <source>
        <dbReference type="SAM" id="MobiDB-lite"/>
    </source>
</evidence>
<name>A0A8H5HZH7_9AGAR</name>
<feature type="region of interest" description="Disordered" evidence="1">
    <location>
        <begin position="173"/>
        <end position="271"/>
    </location>
</feature>
<dbReference type="AlphaFoldDB" id="A0A8H5HZH7"/>
<dbReference type="PANTHER" id="PTHR48125">
    <property type="entry name" value="LP07818P1"/>
    <property type="match status" value="1"/>
</dbReference>
<feature type="compositionally biased region" description="Polar residues" evidence="1">
    <location>
        <begin position="184"/>
        <end position="214"/>
    </location>
</feature>
<dbReference type="Proteomes" id="UP000518752">
    <property type="component" value="Unassembled WGS sequence"/>
</dbReference>
<feature type="region of interest" description="Disordered" evidence="1">
    <location>
        <begin position="494"/>
        <end position="907"/>
    </location>
</feature>
<evidence type="ECO:0000313" key="3">
    <source>
        <dbReference type="Proteomes" id="UP000518752"/>
    </source>
</evidence>
<keyword evidence="3" id="KW-1185">Reference proteome</keyword>
<organism evidence="2 3">
    <name type="scientific">Collybiopsis confluens</name>
    <dbReference type="NCBI Taxonomy" id="2823264"/>
    <lineage>
        <taxon>Eukaryota</taxon>
        <taxon>Fungi</taxon>
        <taxon>Dikarya</taxon>
        <taxon>Basidiomycota</taxon>
        <taxon>Agaricomycotina</taxon>
        <taxon>Agaricomycetes</taxon>
        <taxon>Agaricomycetidae</taxon>
        <taxon>Agaricales</taxon>
        <taxon>Marasmiineae</taxon>
        <taxon>Omphalotaceae</taxon>
        <taxon>Collybiopsis</taxon>
    </lineage>
</organism>
<proteinExistence type="predicted"/>
<feature type="compositionally biased region" description="Basic and acidic residues" evidence="1">
    <location>
        <begin position="573"/>
        <end position="590"/>
    </location>
</feature>
<reference evidence="2 3" key="1">
    <citation type="journal article" date="2020" name="ISME J.">
        <title>Uncovering the hidden diversity of litter-decomposition mechanisms in mushroom-forming fungi.</title>
        <authorList>
            <person name="Floudas D."/>
            <person name="Bentzer J."/>
            <person name="Ahren D."/>
            <person name="Johansson T."/>
            <person name="Persson P."/>
            <person name="Tunlid A."/>
        </authorList>
    </citation>
    <scope>NUCLEOTIDE SEQUENCE [LARGE SCALE GENOMIC DNA]</scope>
    <source>
        <strain evidence="2 3">CBS 406.79</strain>
    </source>
</reference>
<evidence type="ECO:0000313" key="2">
    <source>
        <dbReference type="EMBL" id="KAF5392231.1"/>
    </source>
</evidence>
<comment type="caution">
    <text evidence="2">The sequence shown here is derived from an EMBL/GenBank/DDBJ whole genome shotgun (WGS) entry which is preliminary data.</text>
</comment>
<feature type="compositionally biased region" description="Basic residues" evidence="1">
    <location>
        <begin position="254"/>
        <end position="263"/>
    </location>
</feature>
<sequence length="1064" mass="113526">MTSVVGSTISSTIFSSNSTSLGLNARTAFLMDTIFSIVFGLSLRYAITTISNSSLKITGSLIGIWEGVVLSHFTKKWPRSYDPYIACAARMLVDFFITDSIARLLLILLWTGVGMVMAEVSPGIWKDSGARRVWSRFKRDMRVVRRSLPIFHLPRVAIPTLYKPRTVRFRTSSAASASSAVSGPTRSAVSGPTRSVVSTATAPATETRTGSRHPTGTPAASVYSTTTTSSTSTSAGLAPAVSIHPPTPGTTPTPKKRTRVPGHFRRDSETETDIFSSVNPVNPITLRQARIPYREIGSTASAESSSGLTTDNELLSSSRSRSRHTRYTLFTTKEADLRLTETETEDGSSSSTPEAPATTLPGPSAEIVEVDTTPVVTERTTPIQSPRLPQPALPDFENELVLADSTSHLPPPYQAPELPKVELDPSWEKVESLGINTGKENDGAGLDGELMIPPRQPTKDRTLELLFQEASEKPDKTMSEPDWLDDFLGSSKKKRMEDWDKVKQRSQSVVLAAPSVVPDVTETLARPSRTPAPRGSRDSVSKDGIYIPPKLSRIFADPPPPPSPRLEEEEEAKETQVEEKSTVGAEDRSVIDSVAPSQAPEPIKLAPRSKAPSEAPAPAHVVSKPQSRAPSVAPSKAHSRAASVAPSKAPSQAPETIEPPAPSPIASKFHSRAASIAPSKAPSQAPEPIEPASTTKTPAPSEPSAPSHVASKFHSRAASIAPSKAPSQAPEPIEPASTTKTPAPSEPPAPSHVASKSHSRAASIAPSKAPSQAPEPVEPASTTKTPAPSEPPAPSPVASKSHSRAASIAPSKAPSQAPEPLERTSTTKTPAPSEPPAPSPVASKAHSRAASQSPQQDESAPGPLGQRSTPAPSEAPSRAPSQAPSPSEVPESEPEVESDSEVVRPGAPISEKLEVTLELYKQIDGLRKMLKHEKEKANGDLDATKQMQMQVRRLERRLNRIACTEIDPKDSNNAFELPPNIPPKTAIERAQTRLWMLMTNKDTKGVYDILEVLTAKGAKGKPHKSAIVFAFADLGIEHEEDASNGRLVRLPIPYKAVRAGDSNS</sequence>
<dbReference type="PANTHER" id="PTHR48125:SF10">
    <property type="entry name" value="OS12G0136300 PROTEIN"/>
    <property type="match status" value="1"/>
</dbReference>
<protein>
    <submittedName>
        <fullName evidence="2">Uncharacterized protein</fullName>
    </submittedName>
</protein>
<feature type="compositionally biased region" description="Acidic residues" evidence="1">
    <location>
        <begin position="890"/>
        <end position="900"/>
    </location>
</feature>
<gene>
    <name evidence="2" type="ORF">D9757_001459</name>
</gene>
<feature type="compositionally biased region" description="Low complexity" evidence="1">
    <location>
        <begin position="868"/>
        <end position="889"/>
    </location>
</feature>
<dbReference type="OrthoDB" id="3231855at2759"/>
<feature type="compositionally biased region" description="Polar residues" evidence="1">
    <location>
        <begin position="849"/>
        <end position="858"/>
    </location>
</feature>
<dbReference type="EMBL" id="JAACJN010000006">
    <property type="protein sequence ID" value="KAF5392231.1"/>
    <property type="molecule type" value="Genomic_DNA"/>
</dbReference>
<feature type="compositionally biased region" description="Low complexity" evidence="1">
    <location>
        <begin position="778"/>
        <end position="787"/>
    </location>
</feature>
<feature type="region of interest" description="Disordered" evidence="1">
    <location>
        <begin position="297"/>
        <end position="367"/>
    </location>
</feature>